<dbReference type="PANTHER" id="PTHR43327:SF10">
    <property type="entry name" value="STOMATIN-LIKE PROTEIN 2, MITOCHONDRIAL"/>
    <property type="match status" value="1"/>
</dbReference>
<dbReference type="InterPro" id="IPR001972">
    <property type="entry name" value="Stomatin_HflK_fam"/>
</dbReference>
<dbReference type="STRING" id="1203554.HMPREF1476_00697"/>
<dbReference type="eggNOG" id="COG0330">
    <property type="taxonomic scope" value="Bacteria"/>
</dbReference>
<dbReference type="GO" id="GO:0005886">
    <property type="term" value="C:plasma membrane"/>
    <property type="evidence" value="ECO:0007669"/>
    <property type="project" value="UniProtKB-ARBA"/>
</dbReference>
<dbReference type="FunFam" id="3.30.479.30:FF:000004">
    <property type="entry name" value="Putative membrane protease family, stomatin"/>
    <property type="match status" value="1"/>
</dbReference>
<keyword evidence="5" id="KW-1185">Reference proteome</keyword>
<comment type="caution">
    <text evidence="4">The sequence shown here is derived from an EMBL/GenBank/DDBJ whole genome shotgun (WGS) entry which is preliminary data.</text>
</comment>
<dbReference type="InterPro" id="IPR032435">
    <property type="entry name" value="STML2-like_C"/>
</dbReference>
<dbReference type="HOGENOM" id="CLU_024949_2_2_4"/>
<evidence type="ECO:0000313" key="4">
    <source>
        <dbReference type="EMBL" id="EPD99893.1"/>
    </source>
</evidence>
<dbReference type="GO" id="GO:0098552">
    <property type="term" value="C:side of membrane"/>
    <property type="evidence" value="ECO:0007669"/>
    <property type="project" value="UniProtKB-ARBA"/>
</dbReference>
<name>S3BF00_9BURK</name>
<dbReference type="InterPro" id="IPR036013">
    <property type="entry name" value="Band_7/SPFH_dom_sf"/>
</dbReference>
<dbReference type="Proteomes" id="UP000014400">
    <property type="component" value="Unassembled WGS sequence"/>
</dbReference>
<dbReference type="SMART" id="SM00244">
    <property type="entry name" value="PHB"/>
    <property type="match status" value="1"/>
</dbReference>
<sequence length="322" mass="34395">MPIEITGFLILSLIIVLVAVVFASQGIKVVPQQTAWVVERLGKFHAVLSPGLNFIIPFIDRVAYRHSLKEIPLDTPSQVCITRDNTQLTVDGVLFFQVTDPQRASYGTSNYIIAVTQLAQTTLRSVVGKMELDKTFEERDLINKSVVSAIDEAALNWGVKVLRYEIKDLTPPAVILQAMQQQITAEREKRAVVAASEGRKLEQINLATGAREAAIAQSEGDKQAEINKAEGQAAATLAIATATAEALRRIAEATQAPGGATAVSLQVAEKYVAAFGELARTNNTLIVPGNMGDLSTMITSAMKIVDGAKNGAAASSGLPSKP</sequence>
<organism evidence="4 5">
    <name type="scientific">Sutterella wadsworthensis HGA0223</name>
    <dbReference type="NCBI Taxonomy" id="1203554"/>
    <lineage>
        <taxon>Bacteria</taxon>
        <taxon>Pseudomonadati</taxon>
        <taxon>Pseudomonadota</taxon>
        <taxon>Betaproteobacteria</taxon>
        <taxon>Burkholderiales</taxon>
        <taxon>Sutterellaceae</taxon>
        <taxon>Sutterella</taxon>
    </lineage>
</organism>
<accession>S3BF00</accession>
<dbReference type="GeneID" id="64061478"/>
<dbReference type="PANTHER" id="PTHR43327">
    <property type="entry name" value="STOMATIN-LIKE PROTEIN 2, MITOCHONDRIAL"/>
    <property type="match status" value="1"/>
</dbReference>
<dbReference type="PATRIC" id="fig|1203554.3.peg.687"/>
<dbReference type="AlphaFoldDB" id="S3BF00"/>
<dbReference type="EMBL" id="ATCF01000012">
    <property type="protein sequence ID" value="EPD99893.1"/>
    <property type="molecule type" value="Genomic_DNA"/>
</dbReference>
<dbReference type="InterPro" id="IPR001107">
    <property type="entry name" value="Band_7"/>
</dbReference>
<evidence type="ECO:0000313" key="5">
    <source>
        <dbReference type="Proteomes" id="UP000014400"/>
    </source>
</evidence>
<evidence type="ECO:0000259" key="3">
    <source>
        <dbReference type="SMART" id="SM00244"/>
    </source>
</evidence>
<reference evidence="4 5" key="1">
    <citation type="submission" date="2013-04" db="EMBL/GenBank/DDBJ databases">
        <title>The Genome Sequence of Sutterella wadsworthensis HGA0223.</title>
        <authorList>
            <consortium name="The Broad Institute Genomics Platform"/>
            <person name="Earl A."/>
            <person name="Ward D."/>
            <person name="Feldgarden M."/>
            <person name="Gevers D."/>
            <person name="Schmidt T.M."/>
            <person name="Dover J."/>
            <person name="Dai D."/>
            <person name="Walker B."/>
            <person name="Young S."/>
            <person name="Zeng Q."/>
            <person name="Gargeya S."/>
            <person name="Fitzgerald M."/>
            <person name="Haas B."/>
            <person name="Abouelleil A."/>
            <person name="Allen A.W."/>
            <person name="Alvarado L."/>
            <person name="Arachchi H.M."/>
            <person name="Berlin A.M."/>
            <person name="Chapman S.B."/>
            <person name="Gainer-Dewar J."/>
            <person name="Goldberg J."/>
            <person name="Griggs A."/>
            <person name="Gujja S."/>
            <person name="Hansen M."/>
            <person name="Howarth C."/>
            <person name="Imamovic A."/>
            <person name="Ireland A."/>
            <person name="Larimer J."/>
            <person name="McCowan C."/>
            <person name="Murphy C."/>
            <person name="Pearson M."/>
            <person name="Poon T.W."/>
            <person name="Priest M."/>
            <person name="Roberts A."/>
            <person name="Saif S."/>
            <person name="Shea T."/>
            <person name="Sisk P."/>
            <person name="Sykes S."/>
            <person name="Wortman J."/>
            <person name="Nusbaum C."/>
            <person name="Birren B."/>
        </authorList>
    </citation>
    <scope>NUCLEOTIDE SEQUENCE [LARGE SCALE GENOMIC DNA]</scope>
    <source>
        <strain evidence="4 5">HGA0223</strain>
    </source>
</reference>
<proteinExistence type="inferred from homology"/>
<dbReference type="Pfam" id="PF16200">
    <property type="entry name" value="Band_7_C"/>
    <property type="match status" value="1"/>
</dbReference>
<comment type="similarity">
    <text evidence="2">Belongs to the band 7/mec-2 family.</text>
</comment>
<dbReference type="InterPro" id="IPR050710">
    <property type="entry name" value="Band7/mec-2_domain"/>
</dbReference>
<gene>
    <name evidence="4" type="ORF">HMPREF1476_00697</name>
</gene>
<dbReference type="CDD" id="cd08829">
    <property type="entry name" value="SPFH_paraslipin"/>
    <property type="match status" value="1"/>
</dbReference>
<evidence type="ECO:0000256" key="2">
    <source>
        <dbReference type="ARBA" id="ARBA00008164"/>
    </source>
</evidence>
<dbReference type="Pfam" id="PF01145">
    <property type="entry name" value="Band_7"/>
    <property type="match status" value="1"/>
</dbReference>
<feature type="domain" description="Band 7" evidence="3">
    <location>
        <begin position="25"/>
        <end position="183"/>
    </location>
</feature>
<dbReference type="RefSeq" id="WP_005429971.1">
    <property type="nucleotide sequence ID" value="NZ_KE150480.1"/>
</dbReference>
<evidence type="ECO:0000256" key="1">
    <source>
        <dbReference type="ARBA" id="ARBA00004167"/>
    </source>
</evidence>
<protein>
    <recommendedName>
        <fullName evidence="3">Band 7 domain-containing protein</fullName>
    </recommendedName>
</protein>
<dbReference type="PRINTS" id="PR00721">
    <property type="entry name" value="STOMATIN"/>
</dbReference>
<dbReference type="SUPFAM" id="SSF117892">
    <property type="entry name" value="Band 7/SPFH domain"/>
    <property type="match status" value="1"/>
</dbReference>
<dbReference type="Gene3D" id="3.30.479.30">
    <property type="entry name" value="Band 7 domain"/>
    <property type="match status" value="1"/>
</dbReference>
<comment type="subcellular location">
    <subcellularLocation>
        <location evidence="1">Membrane</location>
        <topology evidence="1">Single-pass membrane protein</topology>
    </subcellularLocation>
</comment>